<evidence type="ECO:0000259" key="5">
    <source>
        <dbReference type="PROSITE" id="PS51829"/>
    </source>
</evidence>
<dbReference type="InterPro" id="IPR013783">
    <property type="entry name" value="Ig-like_fold"/>
</dbReference>
<evidence type="ECO:0000313" key="6">
    <source>
        <dbReference type="EMBL" id="MFC4263562.1"/>
    </source>
</evidence>
<feature type="chain" id="PRO_5046124041" evidence="3">
    <location>
        <begin position="22"/>
        <end position="1006"/>
    </location>
</feature>
<dbReference type="InterPro" id="IPR008979">
    <property type="entry name" value="Galactose-bd-like_sf"/>
</dbReference>
<dbReference type="EMBL" id="JBHSCZ010000002">
    <property type="protein sequence ID" value="MFC4263562.1"/>
    <property type="molecule type" value="Genomic_DNA"/>
</dbReference>
<evidence type="ECO:0000259" key="4">
    <source>
        <dbReference type="PROSITE" id="PS50835"/>
    </source>
</evidence>
<dbReference type="Gene3D" id="2.60.40.10">
    <property type="entry name" value="Immunoglobulins"/>
    <property type="match status" value="1"/>
</dbReference>
<dbReference type="Gene3D" id="2.60.120.260">
    <property type="entry name" value="Galactose-binding domain-like"/>
    <property type="match status" value="1"/>
</dbReference>
<dbReference type="InterPro" id="IPR036179">
    <property type="entry name" value="Ig-like_dom_sf"/>
</dbReference>
<dbReference type="SUPFAM" id="SSF48726">
    <property type="entry name" value="Immunoglobulin"/>
    <property type="match status" value="1"/>
</dbReference>
<organism evidence="6 7">
    <name type="scientific">Ferruginibacter yonginensis</name>
    <dbReference type="NCBI Taxonomy" id="1310416"/>
    <lineage>
        <taxon>Bacteria</taxon>
        <taxon>Pseudomonadati</taxon>
        <taxon>Bacteroidota</taxon>
        <taxon>Chitinophagia</taxon>
        <taxon>Chitinophagales</taxon>
        <taxon>Chitinophagaceae</taxon>
        <taxon>Ferruginibacter</taxon>
    </lineage>
</organism>
<gene>
    <name evidence="6" type="ORF">ACFOWM_11765</name>
</gene>
<dbReference type="Gene3D" id="2.60.120.200">
    <property type="match status" value="1"/>
</dbReference>
<keyword evidence="2" id="KW-0378">Hydrolase</keyword>
<dbReference type="SUPFAM" id="SSF49785">
    <property type="entry name" value="Galactose-binding domain-like"/>
    <property type="match status" value="1"/>
</dbReference>
<keyword evidence="7" id="KW-1185">Reference proteome</keyword>
<evidence type="ECO:0000256" key="3">
    <source>
        <dbReference type="SAM" id="SignalP"/>
    </source>
</evidence>
<feature type="domain" description="P/Homo B" evidence="5">
    <location>
        <begin position="45"/>
        <end position="214"/>
    </location>
</feature>
<dbReference type="NCBIfam" id="NF038128">
    <property type="entry name" value="choice_anch_J"/>
    <property type="match status" value="1"/>
</dbReference>
<accession>A0ABV8QTQ0</accession>
<dbReference type="PROSITE" id="PS50835">
    <property type="entry name" value="IG_LIKE"/>
    <property type="match status" value="1"/>
</dbReference>
<proteinExistence type="predicted"/>
<reference evidence="7" key="1">
    <citation type="journal article" date="2019" name="Int. J. Syst. Evol. Microbiol.">
        <title>The Global Catalogue of Microorganisms (GCM) 10K type strain sequencing project: providing services to taxonomists for standard genome sequencing and annotation.</title>
        <authorList>
            <consortium name="The Broad Institute Genomics Platform"/>
            <consortium name="The Broad Institute Genome Sequencing Center for Infectious Disease"/>
            <person name="Wu L."/>
            <person name="Ma J."/>
        </authorList>
    </citation>
    <scope>NUCLEOTIDE SEQUENCE [LARGE SCALE GENOMIC DNA]</scope>
    <source>
        <strain evidence="7">CECT 8289</strain>
    </source>
</reference>
<name>A0ABV8QTQ0_9BACT</name>
<keyword evidence="1" id="KW-0645">Protease</keyword>
<feature type="signal peptide" evidence="3">
    <location>
        <begin position="1"/>
        <end position="21"/>
    </location>
</feature>
<comment type="caution">
    <text evidence="6">The sequence shown here is derived from an EMBL/GenBank/DDBJ whole genome shotgun (WGS) entry which is preliminary data.</text>
</comment>
<evidence type="ECO:0000256" key="1">
    <source>
        <dbReference type="ARBA" id="ARBA00022670"/>
    </source>
</evidence>
<feature type="domain" description="Ig-like" evidence="4">
    <location>
        <begin position="830"/>
        <end position="913"/>
    </location>
</feature>
<protein>
    <submittedName>
        <fullName evidence="6">Choice-of-anchor J domain-containing protein</fullName>
    </submittedName>
</protein>
<keyword evidence="3" id="KW-0732">Signal</keyword>
<evidence type="ECO:0000313" key="7">
    <source>
        <dbReference type="Proteomes" id="UP001595907"/>
    </source>
</evidence>
<evidence type="ECO:0000256" key="2">
    <source>
        <dbReference type="ARBA" id="ARBA00022801"/>
    </source>
</evidence>
<sequence>MKRIILLLAVFVTAFANFVQAQCITPVSPTICAGAVQQLTANPAGVPLTFSNNNVTTIPSSGNFNPYPSSISVTGIPTTGLQVASVQLNGVSHTFASDLDLVLVAPNGTTVILMSDAAGANDFINANLVFRDGFPTIPSVNPIPSGTYGCTNTAGGDNFPAPGPGTVNNVNPVLSAFTGNFNGTWSLYGVDQFAGDFGQITSWSITFAPAITINWTGPAGTIFTNAAATTPYVAGSNASQVFVKPTATSVYTATFSGGVCAGANNVTVNVNPLPVVAVSPTTSCGSPSNVLTASGANTYTWTPAAGLNATTGATVTANPTTTTTYTVTGTNTATGCTNTATALVNSAPTAAVLTSASAATFQINEGFDAAPAGWLITNNSNPVGTTSWFLSTNAVFPAFDGAPTAAVGANFNNGAGVADISTWLFTPTINIKNGDNISFYTRAATGGGIFPDRLEVRLSTNGASTNVGSTTTSVGDFTTLILTVNPSLTSTGYPENWTQYTATVSGITGTVSGRLAFRYFVPNGGPAGANSNFIGLDRVQYSTPAAATCINTVSNLIVTVTGGVGPYNLVYSDGTNNITYNNYPSGGTINVTPNVTTTYSLVSVTGANGCVGSGLSGTATITITPPVAITTQPAATTNVCVGNNATISVGVNTINGTTYQWQINTVPAPGTPVWTNVTNGGIYSGATTATLTITGAPITSTGNSFRVLVTGACGGNLTSTASTLSVNNPATIATQPPTSFVGCQFGSVTIAALGAGNALTYQWQVSTNGGVSFTNLANGANYANVTTSALTINNIPLSFVNNQYRVLVTSGGCTAVASNASTLSVVNTAPVVVISIAPTNTIQPGTTATLTAAVSSATAPIAYQWFRNGVAIPGATANTYVADVNGLGTYTVRVNDANLCNAVSSTPVDILLSASASNTLYIYPSPNNGSFQVRYYNANASATINEATQLNVYDSKGSRVFTQRYTIVGPYTQMRVNLGVHNAGIYRVELTNNRGERIKTGSVIVF</sequence>
<dbReference type="InterPro" id="IPR007110">
    <property type="entry name" value="Ig-like_dom"/>
</dbReference>
<dbReference type="InterPro" id="IPR002884">
    <property type="entry name" value="P_dom"/>
</dbReference>
<dbReference type="Proteomes" id="UP001595907">
    <property type="component" value="Unassembled WGS sequence"/>
</dbReference>
<dbReference type="PROSITE" id="PS51829">
    <property type="entry name" value="P_HOMO_B"/>
    <property type="match status" value="1"/>
</dbReference>
<dbReference type="RefSeq" id="WP_379710300.1">
    <property type="nucleotide sequence ID" value="NZ_JBHSCZ010000002.1"/>
</dbReference>